<dbReference type="STRING" id="52441.SAMN05216302_10219"/>
<dbReference type="AlphaFoldDB" id="A0A1I4DEQ9"/>
<dbReference type="RefSeq" id="WP_090700698.1">
    <property type="nucleotide sequence ID" value="NZ_FOSP01000021.1"/>
</dbReference>
<gene>
    <name evidence="1" type="ORF">SAMN05216302_10219</name>
</gene>
<proteinExistence type="predicted"/>
<organism evidence="1 2">
    <name type="scientific">Nitrosomonas aestuarii</name>
    <dbReference type="NCBI Taxonomy" id="52441"/>
    <lineage>
        <taxon>Bacteria</taxon>
        <taxon>Pseudomonadati</taxon>
        <taxon>Pseudomonadota</taxon>
        <taxon>Betaproteobacteria</taxon>
        <taxon>Nitrosomonadales</taxon>
        <taxon>Nitrosomonadaceae</taxon>
        <taxon>Nitrosomonas</taxon>
    </lineage>
</organism>
<dbReference type="EMBL" id="FOSP01000021">
    <property type="protein sequence ID" value="SFK91942.1"/>
    <property type="molecule type" value="Genomic_DNA"/>
</dbReference>
<accession>A0A1I4DEQ9</accession>
<dbReference type="OrthoDB" id="6992011at2"/>
<evidence type="ECO:0000313" key="1">
    <source>
        <dbReference type="EMBL" id="SFK91942.1"/>
    </source>
</evidence>
<reference evidence="2" key="1">
    <citation type="submission" date="2016-10" db="EMBL/GenBank/DDBJ databases">
        <authorList>
            <person name="Varghese N."/>
            <person name="Submissions S."/>
        </authorList>
    </citation>
    <scope>NUCLEOTIDE SEQUENCE [LARGE SCALE GENOMIC DNA]</scope>
    <source>
        <strain evidence="2">Nm69</strain>
    </source>
</reference>
<evidence type="ECO:0000313" key="2">
    <source>
        <dbReference type="Proteomes" id="UP000199533"/>
    </source>
</evidence>
<name>A0A1I4DEQ9_9PROT</name>
<sequence>MQVKAYIPIEITDARFVSSTIAEPDPAEPEWLPGGTYNTGEDVSVIATDSHLVFQSLVDGNNGNPPATSPTKWILKGKTNRFKMFDWNKATPSVGASPVTVVVRPGRVINAITLEGIKATNAKITVQNGIGGTVVLSIDKNLLARHATNTYEYFYAPFVYDEVLSTYDVPPVADPVVTITLTDPSGTCELGRFATGQAINLGEVEWDTVSEDENNSGVTFDDFGYAELNPVPSNPQLDMEIELESKRVNRVRQFKRQANAKAVVWSGMQDVDAYREMHTIIGVYQRFEMTARNHKYAKFDLSLKGI</sequence>
<protein>
    <submittedName>
        <fullName evidence="1">Uncharacterized protein</fullName>
    </submittedName>
</protein>
<dbReference type="Proteomes" id="UP000199533">
    <property type="component" value="Unassembled WGS sequence"/>
</dbReference>
<keyword evidence="2" id="KW-1185">Reference proteome</keyword>